<dbReference type="InterPro" id="IPR036034">
    <property type="entry name" value="PDZ_sf"/>
</dbReference>
<evidence type="ECO:0000313" key="4">
    <source>
        <dbReference type="Proteomes" id="UP000038009"/>
    </source>
</evidence>
<dbReference type="Gene3D" id="2.30.42.10">
    <property type="match status" value="1"/>
</dbReference>
<dbReference type="GO" id="GO:0030254">
    <property type="term" value="P:protein secretion by the type III secretion system"/>
    <property type="evidence" value="ECO:0007669"/>
    <property type="project" value="InterPro"/>
</dbReference>
<feature type="compositionally biased region" description="Low complexity" evidence="2">
    <location>
        <begin position="614"/>
        <end position="624"/>
    </location>
</feature>
<evidence type="ECO:0008006" key="5">
    <source>
        <dbReference type="Google" id="ProtNLM"/>
    </source>
</evidence>
<dbReference type="SUPFAM" id="SSF50156">
    <property type="entry name" value="PDZ domain-like"/>
    <property type="match status" value="1"/>
</dbReference>
<feature type="compositionally biased region" description="Basic and acidic residues" evidence="2">
    <location>
        <begin position="99"/>
        <end position="108"/>
    </location>
</feature>
<evidence type="ECO:0000256" key="2">
    <source>
        <dbReference type="SAM" id="MobiDB-lite"/>
    </source>
</evidence>
<feature type="region of interest" description="Disordered" evidence="2">
    <location>
        <begin position="614"/>
        <end position="685"/>
    </location>
</feature>
<evidence type="ECO:0000256" key="1">
    <source>
        <dbReference type="SAM" id="Coils"/>
    </source>
</evidence>
<evidence type="ECO:0000313" key="3">
    <source>
        <dbReference type="EMBL" id="KPI83030.1"/>
    </source>
</evidence>
<dbReference type="OrthoDB" id="273728at2759"/>
<dbReference type="SUPFAM" id="SSF54236">
    <property type="entry name" value="Ubiquitin-like"/>
    <property type="match status" value="1"/>
</dbReference>
<name>A0A0N1I193_LEPSE</name>
<protein>
    <recommendedName>
        <fullName evidence="5">PDZ domain-containing protein</fullName>
    </recommendedName>
</protein>
<feature type="region of interest" description="Disordered" evidence="2">
    <location>
        <begin position="377"/>
        <end position="443"/>
    </location>
</feature>
<dbReference type="InterPro" id="IPR010261">
    <property type="entry name" value="Tir_chaperone"/>
</dbReference>
<feature type="coiled-coil region" evidence="1">
    <location>
        <begin position="182"/>
        <end position="288"/>
    </location>
</feature>
<dbReference type="Proteomes" id="UP000038009">
    <property type="component" value="Unassembled WGS sequence"/>
</dbReference>
<dbReference type="Gene3D" id="3.30.1460.10">
    <property type="match status" value="1"/>
</dbReference>
<accession>A0A0N1I193</accession>
<proteinExistence type="predicted"/>
<feature type="compositionally biased region" description="Polar residues" evidence="2">
    <location>
        <begin position="662"/>
        <end position="682"/>
    </location>
</feature>
<dbReference type="EMBL" id="LJSK01000455">
    <property type="protein sequence ID" value="KPI83030.1"/>
    <property type="molecule type" value="Genomic_DNA"/>
</dbReference>
<feature type="compositionally biased region" description="Polar residues" evidence="2">
    <location>
        <begin position="430"/>
        <end position="441"/>
    </location>
</feature>
<gene>
    <name evidence="3" type="ORF">ABL78_7948</name>
</gene>
<dbReference type="SUPFAM" id="SSF69635">
    <property type="entry name" value="Type III secretory system chaperone-like"/>
    <property type="match status" value="1"/>
</dbReference>
<feature type="region of interest" description="Disordered" evidence="2">
    <location>
        <begin position="85"/>
        <end position="138"/>
    </location>
</feature>
<dbReference type="CDD" id="cd16364">
    <property type="entry name" value="T3SC_I-like"/>
    <property type="match status" value="1"/>
</dbReference>
<reference evidence="3 4" key="1">
    <citation type="journal article" date="2015" name="PLoS Pathog.">
        <title>Leptomonas seymouri: Adaptations to the Dixenous Life Cycle Analyzed by Genome Sequencing, Transcriptome Profiling and Co-infection with Leishmania donovani.</title>
        <authorList>
            <person name="Kraeva N."/>
            <person name="Butenko A."/>
            <person name="Hlavacova J."/>
            <person name="Kostygov A."/>
            <person name="Myskova J."/>
            <person name="Grybchuk D."/>
            <person name="Lestinova T."/>
            <person name="Votypka J."/>
            <person name="Volf P."/>
            <person name="Opperdoes F."/>
            <person name="Flegontov P."/>
            <person name="Lukes J."/>
            <person name="Yurchenko V."/>
        </authorList>
    </citation>
    <scope>NUCLEOTIDE SEQUENCE [LARGE SCALE GENOMIC DNA]</scope>
    <source>
        <strain evidence="3 4">ATCC 30220</strain>
    </source>
</reference>
<keyword evidence="1" id="KW-0175">Coiled coil</keyword>
<sequence>MQERKEHINIIYPEEGKRYRLNIRTSVGRLTIAKVKQCLATASSCPIQREDMVLYLNGVPLSNDRDLCESLGIGNGATLSVEARAPPRQLEEQQLTSHQSREGTHREGGAANALEGESGVHRSRSAGGTSPFLPPSPPLILSEQRRLLELQTLAQQDEMLLKDGVVRDDMLKSTLLHADDEINEASLRRRQLERWHDDAEEELRHIREKEAAAAQERQRIATLRSQEAARAAERVAQLAERREQLRAEQEAERAIVLLKLENEKKKAMLAQQKALLAAEKERAQLEQASFEMATKARELELRSREIDMEHQRLARIREARDLEADRRLSVKQRLHYYHRLGVEPPRALQREAASLLLSGSEDDEGEDGNERTQHRMELLEGRSSEAVERRATSAKTSGDGSEDRLGLVQHRATSTSSCRDQRHSQPLKRLSSTQPDSSPSIPRNVHASATLAVPEGGYYNARENAEANLRRLGDDLGLPESLQFDDSDTCVISIDGEYTLLVTYDAATERLYLYSTLLAALPSFVLSAPEARVKLYEFLLEASLLGREMCGGGIGASMRNNFILMSASLYMPTSQPWSLRSVVPQFLHCLQYWRAKLNAFLEALQQEGLGAGATTPAAAGSGVTPVSHQASPSASPYVATATPPSWSPAQQQQRAAAAAQDSVHSLSQGRSQAASHSPSHTPLPNAANEAKVIPVLGLEVTGTVLLNGIPTHYASGVLVVNAAGPSLLAGIQPNDFVEELNHVPIRSVHDFRRVIEEQLVPGMLVPVRITRGGVAMIVTVRVEAAWSL</sequence>
<dbReference type="OMA" id="MPTSQPW"/>
<dbReference type="InterPro" id="IPR029071">
    <property type="entry name" value="Ubiquitin-like_domsf"/>
</dbReference>
<dbReference type="Pfam" id="PF05932">
    <property type="entry name" value="CesT"/>
    <property type="match status" value="1"/>
</dbReference>
<dbReference type="VEuPathDB" id="TriTrypDB:Lsey_0455_0010"/>
<feature type="compositionally biased region" description="Basic and acidic residues" evidence="2">
    <location>
        <begin position="377"/>
        <end position="391"/>
    </location>
</feature>
<feature type="compositionally biased region" description="Low complexity" evidence="2">
    <location>
        <begin position="649"/>
        <end position="660"/>
    </location>
</feature>
<keyword evidence="4" id="KW-1185">Reference proteome</keyword>
<comment type="caution">
    <text evidence="3">The sequence shown here is derived from an EMBL/GenBank/DDBJ whole genome shotgun (WGS) entry which is preliminary data.</text>
</comment>
<dbReference type="AlphaFoldDB" id="A0A0N1I193"/>
<organism evidence="3 4">
    <name type="scientific">Leptomonas seymouri</name>
    <dbReference type="NCBI Taxonomy" id="5684"/>
    <lineage>
        <taxon>Eukaryota</taxon>
        <taxon>Discoba</taxon>
        <taxon>Euglenozoa</taxon>
        <taxon>Kinetoplastea</taxon>
        <taxon>Metakinetoplastina</taxon>
        <taxon>Trypanosomatida</taxon>
        <taxon>Trypanosomatidae</taxon>
        <taxon>Leishmaniinae</taxon>
        <taxon>Leptomonas</taxon>
    </lineage>
</organism>